<dbReference type="SUPFAM" id="SSF63748">
    <property type="entry name" value="Tudor/PWWP/MBT"/>
    <property type="match status" value="1"/>
</dbReference>
<comment type="caution">
    <text evidence="1">The sequence shown here is derived from an EMBL/GenBank/DDBJ whole genome shotgun (WGS) entry which is preliminary data.</text>
</comment>
<dbReference type="Proteomes" id="UP001140949">
    <property type="component" value="Unassembled WGS sequence"/>
</dbReference>
<evidence type="ECO:0000313" key="1">
    <source>
        <dbReference type="EMBL" id="KAJ6815398.1"/>
    </source>
</evidence>
<gene>
    <name evidence="1" type="ORF">M6B38_134575</name>
</gene>
<protein>
    <submittedName>
        <fullName evidence="1">Rho GDP-dissociation inhibitor 1-like</fullName>
    </submittedName>
</protein>
<dbReference type="AlphaFoldDB" id="A0AAX6FGV0"/>
<evidence type="ECO:0000313" key="2">
    <source>
        <dbReference type="Proteomes" id="UP001140949"/>
    </source>
</evidence>
<sequence length="41" mass="4728">MALSRRRGSQRAARRQWNVGDLVLVKMKGFSAWLAVLRTIK</sequence>
<organism evidence="1 2">
    <name type="scientific">Iris pallida</name>
    <name type="common">Sweet iris</name>
    <dbReference type="NCBI Taxonomy" id="29817"/>
    <lineage>
        <taxon>Eukaryota</taxon>
        <taxon>Viridiplantae</taxon>
        <taxon>Streptophyta</taxon>
        <taxon>Embryophyta</taxon>
        <taxon>Tracheophyta</taxon>
        <taxon>Spermatophyta</taxon>
        <taxon>Magnoliopsida</taxon>
        <taxon>Liliopsida</taxon>
        <taxon>Asparagales</taxon>
        <taxon>Iridaceae</taxon>
        <taxon>Iridoideae</taxon>
        <taxon>Irideae</taxon>
        <taxon>Iris</taxon>
    </lineage>
</organism>
<accession>A0AAX6FGV0</accession>
<proteinExistence type="predicted"/>
<keyword evidence="2" id="KW-1185">Reference proteome</keyword>
<name>A0AAX6FGV0_IRIPA</name>
<dbReference type="EMBL" id="JANAVB010028865">
    <property type="protein sequence ID" value="KAJ6815398.1"/>
    <property type="molecule type" value="Genomic_DNA"/>
</dbReference>
<reference evidence="1" key="2">
    <citation type="submission" date="2023-04" db="EMBL/GenBank/DDBJ databases">
        <authorList>
            <person name="Bruccoleri R.E."/>
            <person name="Oakeley E.J."/>
            <person name="Faust A.-M."/>
            <person name="Dessus-Babus S."/>
            <person name="Altorfer M."/>
            <person name="Burckhardt D."/>
            <person name="Oertli M."/>
            <person name="Naumann U."/>
            <person name="Petersen F."/>
            <person name="Wong J."/>
        </authorList>
    </citation>
    <scope>NUCLEOTIDE SEQUENCE</scope>
    <source>
        <strain evidence="1">GSM-AAB239-AS_SAM_17_03QT</strain>
        <tissue evidence="1">Leaf</tissue>
    </source>
</reference>
<reference evidence="1" key="1">
    <citation type="journal article" date="2023" name="GigaByte">
        <title>Genome assembly of the bearded iris, Iris pallida Lam.</title>
        <authorList>
            <person name="Bruccoleri R.E."/>
            <person name="Oakeley E.J."/>
            <person name="Faust A.M.E."/>
            <person name="Altorfer M."/>
            <person name="Dessus-Babus S."/>
            <person name="Burckhardt D."/>
            <person name="Oertli M."/>
            <person name="Naumann U."/>
            <person name="Petersen F."/>
            <person name="Wong J."/>
        </authorList>
    </citation>
    <scope>NUCLEOTIDE SEQUENCE</scope>
    <source>
        <strain evidence="1">GSM-AAB239-AS_SAM_17_03QT</strain>
    </source>
</reference>